<proteinExistence type="evidence at transcript level"/>
<protein>
    <recommendedName>
        <fullName evidence="7">Charged multivesicular body protein 7</fullName>
    </recommendedName>
</protein>
<comment type="similarity">
    <text evidence="2">Belongs to the SNF7 family.</text>
</comment>
<dbReference type="GO" id="GO:0006900">
    <property type="term" value="P:vesicle budding from membrane"/>
    <property type="evidence" value="ECO:0007669"/>
    <property type="project" value="TreeGrafter"/>
</dbReference>
<evidence type="ECO:0000256" key="2">
    <source>
        <dbReference type="ARBA" id="ARBA00006190"/>
    </source>
</evidence>
<accession>J3JWH1</accession>
<dbReference type="GO" id="GO:0032511">
    <property type="term" value="P:late endosome to vacuole transport via multivesicular body sorting pathway"/>
    <property type="evidence" value="ECO:0007669"/>
    <property type="project" value="TreeGrafter"/>
</dbReference>
<dbReference type="PANTHER" id="PTHR22761:SF10">
    <property type="entry name" value="GH13992P"/>
    <property type="match status" value="1"/>
</dbReference>
<organism evidence="6">
    <name type="scientific">Dendroctonus ponderosae</name>
    <name type="common">Mountain pine beetle</name>
    <dbReference type="NCBI Taxonomy" id="77166"/>
    <lineage>
        <taxon>Eukaryota</taxon>
        <taxon>Metazoa</taxon>
        <taxon>Ecdysozoa</taxon>
        <taxon>Arthropoda</taxon>
        <taxon>Hexapoda</taxon>
        <taxon>Insecta</taxon>
        <taxon>Pterygota</taxon>
        <taxon>Neoptera</taxon>
        <taxon>Endopterygota</taxon>
        <taxon>Coleoptera</taxon>
        <taxon>Polyphaga</taxon>
        <taxon>Cucujiformia</taxon>
        <taxon>Curculionidae</taxon>
        <taxon>Scolytinae</taxon>
        <taxon>Dendroctonus</taxon>
    </lineage>
</organism>
<evidence type="ECO:0000256" key="1">
    <source>
        <dbReference type="ARBA" id="ARBA00004177"/>
    </source>
</evidence>
<keyword evidence="4" id="KW-0175">Coiled coil</keyword>
<evidence type="ECO:0008006" key="7">
    <source>
        <dbReference type="Google" id="ProtNLM"/>
    </source>
</evidence>
<dbReference type="AlphaFoldDB" id="J3JWH1"/>
<dbReference type="Pfam" id="PF25880">
    <property type="entry name" value="WHD_CHMP7_1st"/>
    <property type="match status" value="1"/>
</dbReference>
<keyword evidence="3" id="KW-0967">Endosome</keyword>
<dbReference type="PANTHER" id="PTHR22761">
    <property type="entry name" value="CHARGED MULTIVESICULAR BODY PROTEIN"/>
    <property type="match status" value="1"/>
</dbReference>
<dbReference type="Pfam" id="PF03357">
    <property type="entry name" value="Snf7"/>
    <property type="match status" value="1"/>
</dbReference>
<dbReference type="GO" id="GO:0009898">
    <property type="term" value="C:cytoplasmic side of plasma membrane"/>
    <property type="evidence" value="ECO:0007669"/>
    <property type="project" value="TreeGrafter"/>
</dbReference>
<dbReference type="OrthoDB" id="10250120at2759"/>
<reference evidence="6" key="1">
    <citation type="journal article" date="2012" name="Insect Biochem. Mol. Biol.">
        <title>Transcriptome and full-length cDNA resources for the mountain pine beetle, Dendroctonus ponderosae Hopkins, a major insect pest of pine forests.</title>
        <authorList>
            <person name="Keeling C.I."/>
            <person name="Henderson H."/>
            <person name="Li M."/>
            <person name="Yuen M."/>
            <person name="Clark E.L."/>
            <person name="Fraser J.D."/>
            <person name="Huber D.P."/>
            <person name="Liao N.Y."/>
            <person name="Roderick Docking T."/>
            <person name="Birol I."/>
            <person name="Chan S.K."/>
            <person name="Taylor G.A."/>
            <person name="Palmquist D."/>
            <person name="Jones S.J."/>
            <person name="Bohlmann J."/>
        </authorList>
    </citation>
    <scope>NUCLEOTIDE SEQUENCE</scope>
    <source>
        <tissue evidence="6">Midgut and adhering fatbody of emerged adults of both sexes after feeding on lodgepole pine for up to 64 h</tissue>
    </source>
</reference>
<dbReference type="Gene3D" id="1.10.287.1060">
    <property type="entry name" value="ESAT-6-like"/>
    <property type="match status" value="1"/>
</dbReference>
<dbReference type="HOGENOM" id="CLU_044768_1_0_1"/>
<feature type="region of interest" description="Disordered" evidence="5">
    <location>
        <begin position="382"/>
        <end position="402"/>
    </location>
</feature>
<dbReference type="GO" id="GO:0005771">
    <property type="term" value="C:multivesicular body"/>
    <property type="evidence" value="ECO:0007669"/>
    <property type="project" value="TreeGrafter"/>
</dbReference>
<name>J3JWH1_DENPD</name>
<evidence type="ECO:0000256" key="3">
    <source>
        <dbReference type="ARBA" id="ARBA00022753"/>
    </source>
</evidence>
<feature type="coiled-coil region" evidence="4">
    <location>
        <begin position="232"/>
        <end position="266"/>
    </location>
</feature>
<dbReference type="InterPro" id="IPR005024">
    <property type="entry name" value="Snf7_fam"/>
</dbReference>
<sequence length="427" mass="48632">MFNIPENKLPEGFKDESRLNVLFAPLRNKGVNAKDWEDKIASWKSIIKIYCESNNVYSFTLSSLNLVFIRHGRTPPCLGEVISDMIQNHEVEVTEVFLKKTSHTWSGWLTDVVIKRPLAWSYNTMKKTIFPPKNSQYVHLEVVKNRSEELLQSIPDNFKNKVLSLKELLKVIKKESGNLENTKLLLHYLENKQHISVKLLPNHNLNNELDTFLLKIGQTQAASPITDADVAVHTLEQNAKMILKHVENLEDEIDSCIEDAKGHLRKKHKQLAKSCLVKKHQLEKQLDKKASALHNVQNCLEQLKGTHSNTHVWEAYKNALDAFNTTYRETGLDEDAIYDTMVKLDEALDTNEDIQSALARSPMNDEDTTALEQELEDLLNADINDQDQPPNDDSGMSDDLDKRFGTLKINLSEVPESSPDVSVQEAI</sequence>
<dbReference type="EMBL" id="BT127589">
    <property type="protein sequence ID" value="AEE62551.1"/>
    <property type="molecule type" value="mRNA"/>
</dbReference>
<evidence type="ECO:0000313" key="6">
    <source>
        <dbReference type="EMBL" id="AEE62551.1"/>
    </source>
</evidence>
<evidence type="ECO:0000256" key="4">
    <source>
        <dbReference type="SAM" id="Coils"/>
    </source>
</evidence>
<dbReference type="GO" id="GO:0000815">
    <property type="term" value="C:ESCRT III complex"/>
    <property type="evidence" value="ECO:0007669"/>
    <property type="project" value="TreeGrafter"/>
</dbReference>
<evidence type="ECO:0000256" key="5">
    <source>
        <dbReference type="SAM" id="MobiDB-lite"/>
    </source>
</evidence>
<comment type="subcellular location">
    <subcellularLocation>
        <location evidence="1">Endosome</location>
    </subcellularLocation>
</comment>